<dbReference type="PANTHER" id="PTHR13832">
    <property type="entry name" value="PROTEIN PHOSPHATASE 2C"/>
    <property type="match status" value="1"/>
</dbReference>
<dbReference type="VEuPathDB" id="FungiDB:BD410DRAFT_786301"/>
<dbReference type="SMART" id="SM00332">
    <property type="entry name" value="PP2Cc"/>
    <property type="match status" value="1"/>
</dbReference>
<gene>
    <name evidence="2" type="ORF">BD410DRAFT_786301</name>
</gene>
<sequence>MNIIHLPPASPSEGLRALQEVKDFATTDMGWGGPKRWTFRVLSDEQITPEIARLSHPHTHGPVDSVTFQPCQTFEARSQDRRVVQSWDLPGGRWTFSGIFDGHCSHETVDYVADCLPPIVRDALQQTLSRGPANYAKISEVLHNSIVHLDNSITSQFLKLFPAGPHGISQLSDSQLRAIIQEPNRNSPNYMKALRCMRGSTALITLTDPRGENLWVANLGDCLAVLVSRRRDGSWRGRCINEVHNGGNDKELRRIVNEHPGEKECVLDRRVIGYLAPTRAVGDTWMKLPGMFSRRIFKKMRSRHPLDLADDFIDRIRTPPYISNIPDVYHRRLRRSHGEEYLDKALILCSDGLTDLYDGRIAEDVINRWARVIGDGMTDHSRKRRGSSNLAMRLLRDAIGGDDLIKVSRNLTVEMDERWMDDTTILVQKFS</sequence>
<accession>A0A4Y7Q9D6</accession>
<dbReference type="CDD" id="cd00143">
    <property type="entry name" value="PP2Cc"/>
    <property type="match status" value="1"/>
</dbReference>
<dbReference type="AlphaFoldDB" id="A0A4Y7Q9D6"/>
<dbReference type="OrthoDB" id="420076at2759"/>
<dbReference type="PANTHER" id="PTHR13832:SF792">
    <property type="entry name" value="GM14286P"/>
    <property type="match status" value="1"/>
</dbReference>
<dbReference type="PROSITE" id="PS51746">
    <property type="entry name" value="PPM_2"/>
    <property type="match status" value="1"/>
</dbReference>
<dbReference type="InterPro" id="IPR001932">
    <property type="entry name" value="PPM-type_phosphatase-like_dom"/>
</dbReference>
<dbReference type="InterPro" id="IPR015655">
    <property type="entry name" value="PP2C"/>
</dbReference>
<organism evidence="2 3">
    <name type="scientific">Rickenella mellea</name>
    <dbReference type="NCBI Taxonomy" id="50990"/>
    <lineage>
        <taxon>Eukaryota</taxon>
        <taxon>Fungi</taxon>
        <taxon>Dikarya</taxon>
        <taxon>Basidiomycota</taxon>
        <taxon>Agaricomycotina</taxon>
        <taxon>Agaricomycetes</taxon>
        <taxon>Hymenochaetales</taxon>
        <taxon>Rickenellaceae</taxon>
        <taxon>Rickenella</taxon>
    </lineage>
</organism>
<dbReference type="InterPro" id="IPR036457">
    <property type="entry name" value="PPM-type-like_dom_sf"/>
</dbReference>
<reference evidence="2 3" key="1">
    <citation type="submission" date="2018-06" db="EMBL/GenBank/DDBJ databases">
        <title>A transcriptomic atlas of mushroom development highlights an independent origin of complex multicellularity.</title>
        <authorList>
            <consortium name="DOE Joint Genome Institute"/>
            <person name="Krizsan K."/>
            <person name="Almasi E."/>
            <person name="Merenyi Z."/>
            <person name="Sahu N."/>
            <person name="Viragh M."/>
            <person name="Koszo T."/>
            <person name="Mondo S."/>
            <person name="Kiss B."/>
            <person name="Balint B."/>
            <person name="Kues U."/>
            <person name="Barry K."/>
            <person name="Hegedus J.C."/>
            <person name="Henrissat B."/>
            <person name="Johnson J."/>
            <person name="Lipzen A."/>
            <person name="Ohm R."/>
            <person name="Nagy I."/>
            <person name="Pangilinan J."/>
            <person name="Yan J."/>
            <person name="Xiong Y."/>
            <person name="Grigoriev I.V."/>
            <person name="Hibbett D.S."/>
            <person name="Nagy L.G."/>
        </authorList>
    </citation>
    <scope>NUCLEOTIDE SEQUENCE [LARGE SCALE GENOMIC DNA]</scope>
    <source>
        <strain evidence="2 3">SZMC22713</strain>
    </source>
</reference>
<keyword evidence="3" id="KW-1185">Reference proteome</keyword>
<dbReference type="Proteomes" id="UP000294933">
    <property type="component" value="Unassembled WGS sequence"/>
</dbReference>
<proteinExistence type="predicted"/>
<dbReference type="GO" id="GO:0004722">
    <property type="term" value="F:protein serine/threonine phosphatase activity"/>
    <property type="evidence" value="ECO:0007669"/>
    <property type="project" value="InterPro"/>
</dbReference>
<dbReference type="Pfam" id="PF00481">
    <property type="entry name" value="PP2C"/>
    <property type="match status" value="1"/>
</dbReference>
<protein>
    <submittedName>
        <fullName evidence="2">Protein serine/threonine phosphatase 2C</fullName>
    </submittedName>
</protein>
<name>A0A4Y7Q9D6_9AGAM</name>
<dbReference type="STRING" id="50990.A0A4Y7Q9D6"/>
<dbReference type="EMBL" id="ML170167">
    <property type="protein sequence ID" value="TDL24204.1"/>
    <property type="molecule type" value="Genomic_DNA"/>
</dbReference>
<dbReference type="Gene3D" id="3.60.40.10">
    <property type="entry name" value="PPM-type phosphatase domain"/>
    <property type="match status" value="1"/>
</dbReference>
<evidence type="ECO:0000313" key="2">
    <source>
        <dbReference type="EMBL" id="TDL24204.1"/>
    </source>
</evidence>
<evidence type="ECO:0000313" key="3">
    <source>
        <dbReference type="Proteomes" id="UP000294933"/>
    </source>
</evidence>
<dbReference type="SUPFAM" id="SSF81606">
    <property type="entry name" value="PP2C-like"/>
    <property type="match status" value="1"/>
</dbReference>
<evidence type="ECO:0000259" key="1">
    <source>
        <dbReference type="PROSITE" id="PS51746"/>
    </source>
</evidence>
<feature type="domain" description="PPM-type phosphatase" evidence="1">
    <location>
        <begin position="70"/>
        <end position="430"/>
    </location>
</feature>